<feature type="transmembrane region" description="Helical" evidence="1">
    <location>
        <begin position="281"/>
        <end position="309"/>
    </location>
</feature>
<proteinExistence type="predicted"/>
<evidence type="ECO:0000313" key="2">
    <source>
        <dbReference type="EMBL" id="WGM01799.1"/>
    </source>
</evidence>
<dbReference type="PRINTS" id="PR00949">
    <property type="entry name" value="TYPE3IMAPROT"/>
</dbReference>
<dbReference type="PROSITE" id="PS00994">
    <property type="entry name" value="FHIPEP"/>
    <property type="match status" value="1"/>
</dbReference>
<feature type="transmembrane region" description="Helical" evidence="1">
    <location>
        <begin position="197"/>
        <end position="219"/>
    </location>
</feature>
<keyword evidence="1" id="KW-1133">Transmembrane helix</keyword>
<dbReference type="EMBL" id="CP123504">
    <property type="protein sequence ID" value="WGM01799.1"/>
    <property type="molecule type" value="Genomic_DNA"/>
</dbReference>
<dbReference type="GO" id="GO:0005886">
    <property type="term" value="C:plasma membrane"/>
    <property type="evidence" value="ECO:0007669"/>
    <property type="project" value="TreeGrafter"/>
</dbReference>
<feature type="transmembrane region" description="Helical" evidence="1">
    <location>
        <begin position="39"/>
        <end position="58"/>
    </location>
</feature>
<protein>
    <submittedName>
        <fullName evidence="2">FHIPEP family type III secretion protein</fullName>
    </submittedName>
</protein>
<dbReference type="RefSeq" id="WP_280625233.1">
    <property type="nucleotide sequence ID" value="NZ_CP123504.1"/>
</dbReference>
<feature type="transmembrane region" description="Helical" evidence="1">
    <location>
        <begin position="70"/>
        <end position="91"/>
    </location>
</feature>
<dbReference type="Proteomes" id="UP001177595">
    <property type="component" value="Chromosome"/>
</dbReference>
<evidence type="ECO:0000313" key="3">
    <source>
        <dbReference type="Proteomes" id="UP001177595"/>
    </source>
</evidence>
<dbReference type="PANTHER" id="PTHR30161">
    <property type="entry name" value="FLAGELLAR EXPORT PROTEIN, MEMBRANE FLHA SUBUNIT-RELATED"/>
    <property type="match status" value="1"/>
</dbReference>
<keyword evidence="1" id="KW-0472">Membrane</keyword>
<dbReference type="PANTHER" id="PTHR30161:SF2">
    <property type="entry name" value="INVASION PROTEIN INVA"/>
    <property type="match status" value="1"/>
</dbReference>
<reference evidence="2" key="1">
    <citation type="submission" date="2023-04" db="EMBL/GenBank/DDBJ databases">
        <title>Genome dynamics across the evolutionary transition to endosymbiosis.</title>
        <authorList>
            <person name="Siozios S."/>
            <person name="Nadal-Jimenez P."/>
            <person name="Azagi T."/>
            <person name="Sprong H."/>
            <person name="Frost C.L."/>
            <person name="Parratt S.R."/>
            <person name="Taylor G."/>
            <person name="Brettell L."/>
            <person name="Lew K.C."/>
            <person name="Croft L."/>
            <person name="King K.C."/>
            <person name="Brockhurst M.A."/>
            <person name="Hypsa V."/>
            <person name="Novakova E."/>
            <person name="Darby A.C."/>
            <person name="Hurst G.D.D."/>
        </authorList>
    </citation>
    <scope>NUCLEOTIDE SEQUENCE</scope>
    <source>
        <strain evidence="2">APv</strain>
    </source>
</reference>
<feature type="transmembrane region" description="Helical" evidence="1">
    <location>
        <begin position="111"/>
        <end position="129"/>
    </location>
</feature>
<dbReference type="GO" id="GO:0009306">
    <property type="term" value="P:protein secretion"/>
    <property type="evidence" value="ECO:0007669"/>
    <property type="project" value="InterPro"/>
</dbReference>
<organism evidence="2 3">
    <name type="scientific">Arsenophonus nasoniae</name>
    <name type="common">son-killer infecting Nasonia vitripennis</name>
    <dbReference type="NCBI Taxonomy" id="638"/>
    <lineage>
        <taxon>Bacteria</taxon>
        <taxon>Pseudomonadati</taxon>
        <taxon>Pseudomonadota</taxon>
        <taxon>Gammaproteobacteria</taxon>
        <taxon>Enterobacterales</taxon>
        <taxon>Morganellaceae</taxon>
        <taxon>Arsenophonus</taxon>
    </lineage>
</organism>
<dbReference type="AlphaFoldDB" id="A0AA95GS70"/>
<gene>
    <name evidence="2" type="ORF">QE210_01330</name>
</gene>
<keyword evidence="1" id="KW-0812">Transmembrane</keyword>
<sequence length="313" mass="33868">MLQSVLLQIRNKPELIVLGIMILVIAMLILPLPTYIVDLLIGLNIVISLLVLMSSFYITKIIHFTSFPALLLITTLFRLALSISTSRLILLDADAGDIITSFGQFVIGDNLVVGLVIFAIVTVVQFIVITKGSERVAEVAARFSLDAMPGKQMSIDADLKSGIIDNEGVKHRRIELEQESQLYGAFDGAMKFIKGDAIAGIVIIFVNFLGGISVGMVQMGFSFSEALTTYTMLTIGDGLVAQIPALLISISAGFIVTRVGGTQKNLGQNIIKELFSHDFSLIITAVLTFIMGFLPVFPTLIFILLSILISASI</sequence>
<name>A0AA95GS70_9GAMM</name>
<dbReference type="InterPro" id="IPR001712">
    <property type="entry name" value="T3SS_FHIPEP"/>
</dbReference>
<dbReference type="Pfam" id="PF00771">
    <property type="entry name" value="FHIPEP"/>
    <property type="match status" value="1"/>
</dbReference>
<feature type="transmembrane region" description="Helical" evidence="1">
    <location>
        <begin position="15"/>
        <end position="33"/>
    </location>
</feature>
<accession>A0AA95GS70</accession>
<evidence type="ECO:0000256" key="1">
    <source>
        <dbReference type="SAM" id="Phobius"/>
    </source>
</evidence>
<feature type="transmembrane region" description="Helical" evidence="1">
    <location>
        <begin position="239"/>
        <end position="260"/>
    </location>
</feature>
<dbReference type="InterPro" id="IPR025505">
    <property type="entry name" value="FHIPEP_CS"/>
</dbReference>